<gene>
    <name evidence="5" type="ORF">GOEFS_062_00030</name>
</gene>
<dbReference type="PRINTS" id="PR00035">
    <property type="entry name" value="HTHGNTR"/>
</dbReference>
<keyword evidence="2" id="KW-0238">DNA-binding</keyword>
<keyword evidence="3" id="KW-0804">Transcription</keyword>
<dbReference type="Pfam" id="PF07729">
    <property type="entry name" value="FCD"/>
    <property type="match status" value="1"/>
</dbReference>
<dbReference type="eggNOG" id="COG2186">
    <property type="taxonomic scope" value="Bacteria"/>
</dbReference>
<evidence type="ECO:0000256" key="1">
    <source>
        <dbReference type="ARBA" id="ARBA00023015"/>
    </source>
</evidence>
<evidence type="ECO:0000313" key="5">
    <source>
        <dbReference type="EMBL" id="GAB18694.1"/>
    </source>
</evidence>
<dbReference type="SMART" id="SM00895">
    <property type="entry name" value="FCD"/>
    <property type="match status" value="1"/>
</dbReference>
<reference evidence="5 6" key="1">
    <citation type="submission" date="2011-12" db="EMBL/GenBank/DDBJ databases">
        <title>Whole genome shotgun sequence of Gordonia effusa NBRC 100432.</title>
        <authorList>
            <person name="Yoshida I."/>
            <person name="Takarada H."/>
            <person name="Hosoyama A."/>
            <person name="Tsuchikane K."/>
            <person name="Katsumata H."/>
            <person name="Yamazaki S."/>
            <person name="Fujita N."/>
        </authorList>
    </citation>
    <scope>NUCLEOTIDE SEQUENCE [LARGE SCALE GENOMIC DNA]</scope>
    <source>
        <strain evidence="5 6">NBRC 100432</strain>
    </source>
</reference>
<evidence type="ECO:0000256" key="2">
    <source>
        <dbReference type="ARBA" id="ARBA00023125"/>
    </source>
</evidence>
<dbReference type="InterPro" id="IPR036388">
    <property type="entry name" value="WH-like_DNA-bd_sf"/>
</dbReference>
<evidence type="ECO:0000256" key="3">
    <source>
        <dbReference type="ARBA" id="ARBA00023163"/>
    </source>
</evidence>
<dbReference type="SUPFAM" id="SSF48008">
    <property type="entry name" value="GntR ligand-binding domain-like"/>
    <property type="match status" value="1"/>
</dbReference>
<dbReference type="InterPro" id="IPR008920">
    <property type="entry name" value="TF_FadR/GntR_C"/>
</dbReference>
<evidence type="ECO:0000313" key="6">
    <source>
        <dbReference type="Proteomes" id="UP000035034"/>
    </source>
</evidence>
<dbReference type="Gene3D" id="1.20.120.530">
    <property type="entry name" value="GntR ligand-binding domain-like"/>
    <property type="match status" value="1"/>
</dbReference>
<dbReference type="Pfam" id="PF00392">
    <property type="entry name" value="GntR"/>
    <property type="match status" value="1"/>
</dbReference>
<dbReference type="RefSeq" id="WP_007318030.1">
    <property type="nucleotide sequence ID" value="NZ_BAEH01000062.1"/>
</dbReference>
<dbReference type="CDD" id="cd07377">
    <property type="entry name" value="WHTH_GntR"/>
    <property type="match status" value="1"/>
</dbReference>
<dbReference type="InterPro" id="IPR011711">
    <property type="entry name" value="GntR_C"/>
</dbReference>
<evidence type="ECO:0000259" key="4">
    <source>
        <dbReference type="PROSITE" id="PS50949"/>
    </source>
</evidence>
<comment type="caution">
    <text evidence="5">The sequence shown here is derived from an EMBL/GenBank/DDBJ whole genome shotgun (WGS) entry which is preliminary data.</text>
</comment>
<keyword evidence="6" id="KW-1185">Reference proteome</keyword>
<dbReference type="SUPFAM" id="SSF46785">
    <property type="entry name" value="Winged helix' DNA-binding domain"/>
    <property type="match status" value="1"/>
</dbReference>
<dbReference type="PANTHER" id="PTHR43537:SF24">
    <property type="entry name" value="GLUCONATE OPERON TRANSCRIPTIONAL REPRESSOR"/>
    <property type="match status" value="1"/>
</dbReference>
<dbReference type="GO" id="GO:0003677">
    <property type="term" value="F:DNA binding"/>
    <property type="evidence" value="ECO:0007669"/>
    <property type="project" value="UniProtKB-KW"/>
</dbReference>
<dbReference type="SMART" id="SM00345">
    <property type="entry name" value="HTH_GNTR"/>
    <property type="match status" value="1"/>
</dbReference>
<sequence length="243" mass="25839">MTFQPVVRRSVPEDVYDQIVDRVVGGELPAGEALPSERDLAAALGVSRPAVREALKRLDAVGFIRVKQGGTTTVRDIRRDGGLDLLPMLLVHNGELDVAVARSIVEARAHIAPIVAELAAQRSSSDTISALRQLTEAVAAESDSLELQRIALHFWDIVVDGAESIAYRLMFNTMRAAYEPALPALSFAMAGEVGKVDGYTALVDAIAAHDAPLARRAADNLLSPSTSALFSALDALDTTGIDS</sequence>
<dbReference type="Proteomes" id="UP000035034">
    <property type="component" value="Unassembled WGS sequence"/>
</dbReference>
<feature type="domain" description="HTH gntR-type" evidence="4">
    <location>
        <begin position="9"/>
        <end position="77"/>
    </location>
</feature>
<dbReference type="InterPro" id="IPR036390">
    <property type="entry name" value="WH_DNA-bd_sf"/>
</dbReference>
<proteinExistence type="predicted"/>
<dbReference type="AlphaFoldDB" id="H0R0U3"/>
<dbReference type="PANTHER" id="PTHR43537">
    <property type="entry name" value="TRANSCRIPTIONAL REGULATOR, GNTR FAMILY"/>
    <property type="match status" value="1"/>
</dbReference>
<dbReference type="PROSITE" id="PS50949">
    <property type="entry name" value="HTH_GNTR"/>
    <property type="match status" value="1"/>
</dbReference>
<keyword evidence="1" id="KW-0805">Transcription regulation</keyword>
<dbReference type="Gene3D" id="1.10.10.10">
    <property type="entry name" value="Winged helix-like DNA-binding domain superfamily/Winged helix DNA-binding domain"/>
    <property type="match status" value="1"/>
</dbReference>
<name>H0R0U3_9ACTN</name>
<dbReference type="GO" id="GO:0003700">
    <property type="term" value="F:DNA-binding transcription factor activity"/>
    <property type="evidence" value="ECO:0007669"/>
    <property type="project" value="InterPro"/>
</dbReference>
<dbReference type="STRING" id="1077974.GOEFS_062_00030"/>
<accession>H0R0U3</accession>
<protein>
    <submittedName>
        <fullName evidence="5">Putative GntR family transcriptional regulator</fullName>
    </submittedName>
</protein>
<dbReference type="EMBL" id="BAEH01000062">
    <property type="protein sequence ID" value="GAB18694.1"/>
    <property type="molecule type" value="Genomic_DNA"/>
</dbReference>
<dbReference type="OrthoDB" id="3172099at2"/>
<dbReference type="InterPro" id="IPR000524">
    <property type="entry name" value="Tscrpt_reg_HTH_GntR"/>
</dbReference>
<organism evidence="5 6">
    <name type="scientific">Gordonia effusa NBRC 100432</name>
    <dbReference type="NCBI Taxonomy" id="1077974"/>
    <lineage>
        <taxon>Bacteria</taxon>
        <taxon>Bacillati</taxon>
        <taxon>Actinomycetota</taxon>
        <taxon>Actinomycetes</taxon>
        <taxon>Mycobacteriales</taxon>
        <taxon>Gordoniaceae</taxon>
        <taxon>Gordonia</taxon>
    </lineage>
</organism>